<accession>A0A3N4WKW4</accession>
<dbReference type="Pfam" id="PF01814">
    <property type="entry name" value="Hemerythrin"/>
    <property type="match status" value="1"/>
</dbReference>
<dbReference type="OrthoDB" id="9780392at2"/>
<dbReference type="Gene3D" id="1.20.120.520">
    <property type="entry name" value="nmb1532 protein domain like"/>
    <property type="match status" value="1"/>
</dbReference>
<feature type="domain" description="Hemerythrin-like" evidence="1">
    <location>
        <begin position="15"/>
        <end position="142"/>
    </location>
</feature>
<reference evidence="2 3" key="1">
    <citation type="submission" date="2018-11" db="EMBL/GenBank/DDBJ databases">
        <title>Genomic Encyclopedia of Type Strains, Phase IV (KMG-IV): sequencing the most valuable type-strain genomes for metagenomic binning, comparative biology and taxonomic classification.</title>
        <authorList>
            <person name="Goeker M."/>
        </authorList>
    </citation>
    <scope>NUCLEOTIDE SEQUENCE [LARGE SCALE GENOMIC DNA]</scope>
    <source>
        <strain evidence="2 3">DSM 27238</strain>
    </source>
</reference>
<evidence type="ECO:0000313" key="3">
    <source>
        <dbReference type="Proteomes" id="UP000281691"/>
    </source>
</evidence>
<dbReference type="AlphaFoldDB" id="A0A3N4WKW4"/>
<sequence length="170" mass="20063">MFTLNPQQFASWNEPIEMLYACHSKVKKFCRQLQLLPDYLEKQGVNQAVKNDVEQILNYFNLSAPLHHDDEEKDFFPTLIKKFPKAVDAVKVLEQQHTELHHNWDLLEEQLLALLTGKRTNVDRELIKRFVEGYNLHISIEEPLFELGREYLSESDLKAIGKIMENRRKV</sequence>
<protein>
    <submittedName>
        <fullName evidence="2">Hemerythrin HHE cation binding domain-containing protein</fullName>
    </submittedName>
</protein>
<name>A0A3N4WKW4_9PAST</name>
<comment type="caution">
    <text evidence="2">The sequence shown here is derived from an EMBL/GenBank/DDBJ whole genome shotgun (WGS) entry which is preliminary data.</text>
</comment>
<dbReference type="InterPro" id="IPR012312">
    <property type="entry name" value="Hemerythrin-like"/>
</dbReference>
<dbReference type="EMBL" id="RKQP01000001">
    <property type="protein sequence ID" value="RPE85774.1"/>
    <property type="molecule type" value="Genomic_DNA"/>
</dbReference>
<proteinExistence type="predicted"/>
<dbReference type="RefSeq" id="WP_124210360.1">
    <property type="nucleotide sequence ID" value="NZ_CP016615.1"/>
</dbReference>
<dbReference type="Proteomes" id="UP000281691">
    <property type="component" value="Unassembled WGS sequence"/>
</dbReference>
<organism evidence="2 3">
    <name type="scientific">Vespertiliibacter pulmonis</name>
    <dbReference type="NCBI Taxonomy" id="1443036"/>
    <lineage>
        <taxon>Bacteria</taxon>
        <taxon>Pseudomonadati</taxon>
        <taxon>Pseudomonadota</taxon>
        <taxon>Gammaproteobacteria</taxon>
        <taxon>Pasteurellales</taxon>
        <taxon>Pasteurellaceae</taxon>
        <taxon>Vespertiliibacter</taxon>
    </lineage>
</organism>
<evidence type="ECO:0000259" key="1">
    <source>
        <dbReference type="Pfam" id="PF01814"/>
    </source>
</evidence>
<keyword evidence="3" id="KW-1185">Reference proteome</keyword>
<evidence type="ECO:0000313" key="2">
    <source>
        <dbReference type="EMBL" id="RPE85774.1"/>
    </source>
</evidence>
<gene>
    <name evidence="2" type="ORF">EDC46_0154</name>
</gene>